<evidence type="ECO:0000256" key="3">
    <source>
        <dbReference type="ARBA" id="ARBA00022679"/>
    </source>
</evidence>
<dbReference type="Pfam" id="PF02782">
    <property type="entry name" value="FGGY_C"/>
    <property type="match status" value="1"/>
</dbReference>
<dbReference type="GO" id="GO:0019569">
    <property type="term" value="P:L-arabinose catabolic process to D-xylulose 5-phosphate"/>
    <property type="evidence" value="ECO:0007669"/>
    <property type="project" value="InterPro"/>
</dbReference>
<dbReference type="AlphaFoldDB" id="A0A835XEB4"/>
<keyword evidence="6" id="KW-0418">Kinase</keyword>
<dbReference type="InterPro" id="IPR018483">
    <property type="entry name" value="Carb_kinase_FGGY_CS"/>
</dbReference>
<comment type="caution">
    <text evidence="14">The sequence shown here is derived from an EMBL/GenBank/DDBJ whole genome shotgun (WGS) entry which is preliminary data.</text>
</comment>
<protein>
    <recommendedName>
        <fullName evidence="2">glycerol kinase</fullName>
        <ecNumber evidence="2">2.7.1.30</ecNumber>
    </recommendedName>
</protein>
<proteinExistence type="predicted"/>
<keyword evidence="5" id="KW-0547">Nucleotide-binding</keyword>
<dbReference type="EMBL" id="JAEHOE010000196">
    <property type="protein sequence ID" value="KAG2482942.1"/>
    <property type="molecule type" value="Genomic_DNA"/>
</dbReference>
<dbReference type="UniPathway" id="UPA00618">
    <property type="reaction ID" value="UER00672"/>
</dbReference>
<dbReference type="GO" id="GO:0005524">
    <property type="term" value="F:ATP binding"/>
    <property type="evidence" value="ECO:0007669"/>
    <property type="project" value="UniProtKB-KW"/>
</dbReference>
<dbReference type="InterPro" id="IPR013785">
    <property type="entry name" value="Aldolase_TIM"/>
</dbReference>
<evidence type="ECO:0000256" key="8">
    <source>
        <dbReference type="ARBA" id="ARBA00022935"/>
    </source>
</evidence>
<evidence type="ECO:0000259" key="12">
    <source>
        <dbReference type="Pfam" id="PF00370"/>
    </source>
</evidence>
<dbReference type="InterPro" id="IPR011060">
    <property type="entry name" value="RibuloseP-bd_barrel"/>
</dbReference>
<evidence type="ECO:0000313" key="15">
    <source>
        <dbReference type="Proteomes" id="UP000612055"/>
    </source>
</evidence>
<feature type="compositionally biased region" description="Low complexity" evidence="11">
    <location>
        <begin position="529"/>
        <end position="554"/>
    </location>
</feature>
<feature type="domain" description="Carbohydrate kinase FGGY C-terminal" evidence="13">
    <location>
        <begin position="270"/>
        <end position="455"/>
    </location>
</feature>
<comment type="pathway">
    <text evidence="1">Polyol metabolism; glycerol degradation via glycerol kinase pathway; sn-glycerol 3-phosphate from glycerol: step 1/1.</text>
</comment>
<evidence type="ECO:0000256" key="1">
    <source>
        <dbReference type="ARBA" id="ARBA00005190"/>
    </source>
</evidence>
<dbReference type="Pfam" id="PF00370">
    <property type="entry name" value="FGGY_N"/>
    <property type="match status" value="1"/>
</dbReference>
<evidence type="ECO:0000256" key="6">
    <source>
        <dbReference type="ARBA" id="ARBA00022777"/>
    </source>
</evidence>
<dbReference type="GO" id="GO:0016857">
    <property type="term" value="F:racemase and epimerase activity, acting on carbohydrates and derivatives"/>
    <property type="evidence" value="ECO:0007669"/>
    <property type="project" value="InterPro"/>
</dbReference>
<sequence length="822" mass="82939">MAKYVIGVDGGTESLRAAVFDLEGRILGSHAVPYDTQYPHPGWAEQRPGDWWGALGGAVRGALAASGVAPGAVAALCVDTTCCTVVALGADGEPLRPALLWMDMRSAAQAARVAAADDPALQVNGGGRGPVSAEWMVPKALWLAEAEPEVYAAAATICEFQDYINRRLTGRRCASANCMAVRWHWDSSRGPPLSLLSKLGIPDLASKWPLVDGEGRPAVLAPGEAVGGLTEEAAAHVGLPPGLLVAQGGADAFIGMLGLGVVEPGQMALLTGSSHLQLGMVGKPLHGAGFFGTYSDAVLPGLHVIEGGQTSTGSVLAWFRRTCCPPGTPYSVLDAEAEAVPPGSEGLVALDHFQGNRTPHTDPLSRGALAGLTLKHGRGHVWRALMEGVAAGTAIILRTMAAAGYAPASIALAGGAANSPLWLQIHADMSGVPLRLTRCSDAPMLGCAILAAVAAGLYGSVGEAAGRMVGVEREVVPSPEGVEAYREPLRRYAALYPALAPIFRGEYDTHTHRGGALAPAPLPSPSPASGPSASAPSRPAASAPARLGPSSAPAWGPPPGPRSLLLAPSLLAADFAALGAACKEAEAAGADWLHVDVFDGSWELCPNFTLGPPVVAALRGATALPLDCHLAVQYPDRHLDALLAAVAGGPGGRPPGGGGAGGVTVHWEVAGPEAWAEGVEAEQRDSAAAARVAGWAARIRGYGLRAGVALAPSTPLPGALVGLARAGGVDQVLILAVDPGFGGQGFQGGVLGKVRELRAACPDLRIVVDGGISALTAPQAAGAGADVLVSGSWLFGHPQGLAAGLAELRAAAEGGAAAAVAP</sequence>
<keyword evidence="3" id="KW-0808">Transferase</keyword>
<dbReference type="Pfam" id="PF00834">
    <property type="entry name" value="Ribul_P_3_epim"/>
    <property type="match status" value="2"/>
</dbReference>
<gene>
    <name evidence="14" type="ORF">HYH03_018167</name>
</gene>
<dbReference type="Gene3D" id="3.30.420.40">
    <property type="match status" value="2"/>
</dbReference>
<feature type="domain" description="Carbohydrate kinase FGGY N-terminal" evidence="12">
    <location>
        <begin position="4"/>
        <end position="258"/>
    </location>
</feature>
<evidence type="ECO:0000256" key="9">
    <source>
        <dbReference type="ARBA" id="ARBA00023235"/>
    </source>
</evidence>
<organism evidence="14 15">
    <name type="scientific">Edaphochlamys debaryana</name>
    <dbReference type="NCBI Taxonomy" id="47281"/>
    <lineage>
        <taxon>Eukaryota</taxon>
        <taxon>Viridiplantae</taxon>
        <taxon>Chlorophyta</taxon>
        <taxon>core chlorophytes</taxon>
        <taxon>Chlorophyceae</taxon>
        <taxon>CS clade</taxon>
        <taxon>Chlamydomonadales</taxon>
        <taxon>Chlamydomonadales incertae sedis</taxon>
        <taxon>Edaphochlamys</taxon>
    </lineage>
</organism>
<evidence type="ECO:0000256" key="10">
    <source>
        <dbReference type="ARBA" id="ARBA00023277"/>
    </source>
</evidence>
<evidence type="ECO:0000256" key="7">
    <source>
        <dbReference type="ARBA" id="ARBA00022840"/>
    </source>
</evidence>
<keyword evidence="9" id="KW-0413">Isomerase</keyword>
<evidence type="ECO:0000256" key="2">
    <source>
        <dbReference type="ARBA" id="ARBA00012099"/>
    </source>
</evidence>
<dbReference type="InterPro" id="IPR018484">
    <property type="entry name" value="FGGY_N"/>
</dbReference>
<dbReference type="SUPFAM" id="SSF51366">
    <property type="entry name" value="Ribulose-phoshate binding barrel"/>
    <property type="match status" value="1"/>
</dbReference>
<name>A0A835XEB4_9CHLO</name>
<dbReference type="CDD" id="cd07781">
    <property type="entry name" value="ASKHA_NBD_FGGY_L-RBK"/>
    <property type="match status" value="1"/>
</dbReference>
<dbReference type="GO" id="GO:0046872">
    <property type="term" value="F:metal ion binding"/>
    <property type="evidence" value="ECO:0007669"/>
    <property type="project" value="UniProtKB-KW"/>
</dbReference>
<evidence type="ECO:0000256" key="5">
    <source>
        <dbReference type="ARBA" id="ARBA00022741"/>
    </source>
</evidence>
<dbReference type="GO" id="GO:0004370">
    <property type="term" value="F:glycerol kinase activity"/>
    <property type="evidence" value="ECO:0007669"/>
    <property type="project" value="UniProtKB-EC"/>
</dbReference>
<accession>A0A835XEB4</accession>
<keyword evidence="15" id="KW-1185">Reference proteome</keyword>
<dbReference type="GO" id="GO:0019563">
    <property type="term" value="P:glycerol catabolic process"/>
    <property type="evidence" value="ECO:0007669"/>
    <property type="project" value="UniProtKB-UniPathway"/>
</dbReference>
<evidence type="ECO:0000256" key="11">
    <source>
        <dbReference type="SAM" id="MobiDB-lite"/>
    </source>
</evidence>
<keyword evidence="4" id="KW-0479">Metal-binding</keyword>
<dbReference type="OrthoDB" id="1927044at2759"/>
<dbReference type="EC" id="2.7.1.30" evidence="2"/>
<dbReference type="InterPro" id="IPR043129">
    <property type="entry name" value="ATPase_NBD"/>
</dbReference>
<keyword evidence="8" id="KW-0054">Arabinose catabolism</keyword>
<feature type="region of interest" description="Disordered" evidence="11">
    <location>
        <begin position="513"/>
        <end position="556"/>
    </location>
</feature>
<dbReference type="GO" id="GO:0005737">
    <property type="term" value="C:cytoplasm"/>
    <property type="evidence" value="ECO:0007669"/>
    <property type="project" value="TreeGrafter"/>
</dbReference>
<evidence type="ECO:0000259" key="13">
    <source>
        <dbReference type="Pfam" id="PF02782"/>
    </source>
</evidence>
<evidence type="ECO:0000313" key="14">
    <source>
        <dbReference type="EMBL" id="KAG2482942.1"/>
    </source>
</evidence>
<evidence type="ECO:0000256" key="4">
    <source>
        <dbReference type="ARBA" id="ARBA00022723"/>
    </source>
</evidence>
<dbReference type="SUPFAM" id="SSF53067">
    <property type="entry name" value="Actin-like ATPase domain"/>
    <property type="match status" value="2"/>
</dbReference>
<dbReference type="GO" id="GO:0008741">
    <property type="term" value="F:ribulokinase activity"/>
    <property type="evidence" value="ECO:0007669"/>
    <property type="project" value="InterPro"/>
</dbReference>
<dbReference type="InterPro" id="IPR005929">
    <property type="entry name" value="Ribulokinase"/>
</dbReference>
<dbReference type="GO" id="GO:0019150">
    <property type="term" value="F:D-ribulokinase activity"/>
    <property type="evidence" value="ECO:0007669"/>
    <property type="project" value="TreeGrafter"/>
</dbReference>
<dbReference type="PANTHER" id="PTHR43435:SF4">
    <property type="entry name" value="FGGY CARBOHYDRATE KINASE DOMAIN-CONTAINING PROTEIN"/>
    <property type="match status" value="1"/>
</dbReference>
<keyword evidence="10" id="KW-0119">Carbohydrate metabolism</keyword>
<dbReference type="PROSITE" id="PS00445">
    <property type="entry name" value="FGGY_KINASES_2"/>
    <property type="match status" value="1"/>
</dbReference>
<reference evidence="14" key="1">
    <citation type="journal article" date="2020" name="bioRxiv">
        <title>Comparative genomics of Chlamydomonas.</title>
        <authorList>
            <person name="Craig R.J."/>
            <person name="Hasan A.R."/>
            <person name="Ness R.W."/>
            <person name="Keightley P.D."/>
        </authorList>
    </citation>
    <scope>NUCLEOTIDE SEQUENCE</scope>
    <source>
        <strain evidence="14">CCAP 11/70</strain>
    </source>
</reference>
<keyword evidence="7" id="KW-0067">ATP-binding</keyword>
<dbReference type="Proteomes" id="UP000612055">
    <property type="component" value="Unassembled WGS sequence"/>
</dbReference>
<dbReference type="InterPro" id="IPR000056">
    <property type="entry name" value="Ribul_P_3_epim-like"/>
</dbReference>
<dbReference type="InterPro" id="IPR018485">
    <property type="entry name" value="FGGY_C"/>
</dbReference>
<dbReference type="PANTHER" id="PTHR43435">
    <property type="entry name" value="RIBULOKINASE"/>
    <property type="match status" value="1"/>
</dbReference>
<dbReference type="Gene3D" id="3.20.20.70">
    <property type="entry name" value="Aldolase class I"/>
    <property type="match status" value="1"/>
</dbReference>